<dbReference type="InterPro" id="IPR036388">
    <property type="entry name" value="WH-like_DNA-bd_sf"/>
</dbReference>
<dbReference type="InterPro" id="IPR036390">
    <property type="entry name" value="WH_DNA-bd_sf"/>
</dbReference>
<keyword evidence="3" id="KW-0804">Transcription</keyword>
<evidence type="ECO:0000313" key="6">
    <source>
        <dbReference type="Proteomes" id="UP000199180"/>
    </source>
</evidence>
<evidence type="ECO:0000256" key="2">
    <source>
        <dbReference type="ARBA" id="ARBA00023125"/>
    </source>
</evidence>
<dbReference type="STRING" id="364199.SAMN04489858_10631"/>
<keyword evidence="1" id="KW-0805">Transcription regulation</keyword>
<dbReference type="AlphaFoldDB" id="A0A1I0F371"/>
<protein>
    <submittedName>
        <fullName evidence="5">DNA-binding transcriptional regulator, MarR family</fullName>
    </submittedName>
</protein>
<dbReference type="OrthoDB" id="9793286at2"/>
<dbReference type="PROSITE" id="PS01117">
    <property type="entry name" value="HTH_MARR_1"/>
    <property type="match status" value="1"/>
</dbReference>
<dbReference type="CDD" id="cd00090">
    <property type="entry name" value="HTH_ARSR"/>
    <property type="match status" value="1"/>
</dbReference>
<dbReference type="Proteomes" id="UP000199180">
    <property type="component" value="Unassembled WGS sequence"/>
</dbReference>
<sequence length="174" mass="20391">MFPHIKQIEPTRQDAPIGDYISDKTEAYFDALQLLERMHRLMLDLVKDEFERLGRNDLTPVQVLILYNLGEAEVSAGELRSRGMYQGSNVSYNLKKLVTMGYVSHERSDMDRRSVRVKLTDEGLEVREIVQQLFLRHAEGLAMSGVLDDPPLEQVNMQNRRIERFWSEQIRYIY</sequence>
<dbReference type="InterPro" id="IPR000835">
    <property type="entry name" value="HTH_MarR-typ"/>
</dbReference>
<dbReference type="InterPro" id="IPR039422">
    <property type="entry name" value="MarR/SlyA-like"/>
</dbReference>
<organism evidence="5 6">
    <name type="scientific">Paracoccus homiensis</name>
    <dbReference type="NCBI Taxonomy" id="364199"/>
    <lineage>
        <taxon>Bacteria</taxon>
        <taxon>Pseudomonadati</taxon>
        <taxon>Pseudomonadota</taxon>
        <taxon>Alphaproteobacteria</taxon>
        <taxon>Rhodobacterales</taxon>
        <taxon>Paracoccaceae</taxon>
        <taxon>Paracoccus</taxon>
    </lineage>
</organism>
<keyword evidence="6" id="KW-1185">Reference proteome</keyword>
<dbReference type="InterPro" id="IPR023187">
    <property type="entry name" value="Tscrpt_reg_MarR-type_CS"/>
</dbReference>
<proteinExistence type="predicted"/>
<dbReference type="InterPro" id="IPR011991">
    <property type="entry name" value="ArsR-like_HTH"/>
</dbReference>
<evidence type="ECO:0000313" key="5">
    <source>
        <dbReference type="EMBL" id="SET51469.1"/>
    </source>
</evidence>
<dbReference type="PANTHER" id="PTHR33164">
    <property type="entry name" value="TRANSCRIPTIONAL REGULATOR, MARR FAMILY"/>
    <property type="match status" value="1"/>
</dbReference>
<feature type="domain" description="HTH marR-type" evidence="4">
    <location>
        <begin position="28"/>
        <end position="164"/>
    </location>
</feature>
<name>A0A1I0F371_9RHOB</name>
<dbReference type="SMART" id="SM00347">
    <property type="entry name" value="HTH_MARR"/>
    <property type="match status" value="1"/>
</dbReference>
<dbReference type="GO" id="GO:0003700">
    <property type="term" value="F:DNA-binding transcription factor activity"/>
    <property type="evidence" value="ECO:0007669"/>
    <property type="project" value="InterPro"/>
</dbReference>
<dbReference type="GO" id="GO:0003677">
    <property type="term" value="F:DNA binding"/>
    <property type="evidence" value="ECO:0007669"/>
    <property type="project" value="UniProtKB-KW"/>
</dbReference>
<dbReference type="PANTHER" id="PTHR33164:SF102">
    <property type="entry name" value="TRANSCRIPTIONAL REGULATORY PROTEIN"/>
    <property type="match status" value="1"/>
</dbReference>
<accession>A0A1I0F371</accession>
<evidence type="ECO:0000259" key="4">
    <source>
        <dbReference type="PROSITE" id="PS50995"/>
    </source>
</evidence>
<keyword evidence="2 5" id="KW-0238">DNA-binding</keyword>
<reference evidence="5 6" key="1">
    <citation type="submission" date="2016-10" db="EMBL/GenBank/DDBJ databases">
        <authorList>
            <person name="de Groot N.N."/>
        </authorList>
    </citation>
    <scope>NUCLEOTIDE SEQUENCE [LARGE SCALE GENOMIC DNA]</scope>
    <source>
        <strain evidence="5 6">DSM 17862</strain>
    </source>
</reference>
<evidence type="ECO:0000256" key="3">
    <source>
        <dbReference type="ARBA" id="ARBA00023163"/>
    </source>
</evidence>
<dbReference type="Gene3D" id="1.10.10.10">
    <property type="entry name" value="Winged helix-like DNA-binding domain superfamily/Winged helix DNA-binding domain"/>
    <property type="match status" value="1"/>
</dbReference>
<dbReference type="Pfam" id="PF13463">
    <property type="entry name" value="HTH_27"/>
    <property type="match status" value="1"/>
</dbReference>
<dbReference type="GO" id="GO:0006950">
    <property type="term" value="P:response to stress"/>
    <property type="evidence" value="ECO:0007669"/>
    <property type="project" value="TreeGrafter"/>
</dbReference>
<dbReference type="SUPFAM" id="SSF46785">
    <property type="entry name" value="Winged helix' DNA-binding domain"/>
    <property type="match status" value="1"/>
</dbReference>
<evidence type="ECO:0000256" key="1">
    <source>
        <dbReference type="ARBA" id="ARBA00023015"/>
    </source>
</evidence>
<gene>
    <name evidence="5" type="ORF">SAMN04489858_10631</name>
</gene>
<dbReference type="PROSITE" id="PS50995">
    <property type="entry name" value="HTH_MARR_2"/>
    <property type="match status" value="1"/>
</dbReference>
<dbReference type="EMBL" id="FOHO01000006">
    <property type="protein sequence ID" value="SET51469.1"/>
    <property type="molecule type" value="Genomic_DNA"/>
</dbReference>